<gene>
    <name evidence="1" type="ORF">LCGC14_1167950</name>
</gene>
<dbReference type="InterPro" id="IPR045584">
    <property type="entry name" value="Pilin-like"/>
</dbReference>
<organism evidence="1">
    <name type="scientific">marine sediment metagenome</name>
    <dbReference type="NCBI Taxonomy" id="412755"/>
    <lineage>
        <taxon>unclassified sequences</taxon>
        <taxon>metagenomes</taxon>
        <taxon>ecological metagenomes</taxon>
    </lineage>
</organism>
<sequence length="126" mass="12931">MELMVVVAISGILMAAAVPTFLGARNRANANACIANLEIIKSATREWALDNPGDGDLTGATGNVTLGDVDTYIDGGFTSLNEPGTGRYAQSQGADATWDTDDDVVATVANGTIADPECSEGGDHDL</sequence>
<name>A0A0F9PW65_9ZZZZ</name>
<comment type="caution">
    <text evidence="1">The sequence shown here is derived from an EMBL/GenBank/DDBJ whole genome shotgun (WGS) entry which is preliminary data.</text>
</comment>
<proteinExistence type="predicted"/>
<dbReference type="AlphaFoldDB" id="A0A0F9PW65"/>
<dbReference type="EMBL" id="LAZR01005746">
    <property type="protein sequence ID" value="KKM97447.1"/>
    <property type="molecule type" value="Genomic_DNA"/>
</dbReference>
<protein>
    <recommendedName>
        <fullName evidence="2">Type II secretion system protein GspG C-terminal domain-containing protein</fullName>
    </recommendedName>
</protein>
<dbReference type="SUPFAM" id="SSF54523">
    <property type="entry name" value="Pili subunits"/>
    <property type="match status" value="1"/>
</dbReference>
<accession>A0A0F9PW65</accession>
<reference evidence="1" key="1">
    <citation type="journal article" date="2015" name="Nature">
        <title>Complex archaea that bridge the gap between prokaryotes and eukaryotes.</title>
        <authorList>
            <person name="Spang A."/>
            <person name="Saw J.H."/>
            <person name="Jorgensen S.L."/>
            <person name="Zaremba-Niedzwiedzka K."/>
            <person name="Martijn J."/>
            <person name="Lind A.E."/>
            <person name="van Eijk R."/>
            <person name="Schleper C."/>
            <person name="Guy L."/>
            <person name="Ettema T.J."/>
        </authorList>
    </citation>
    <scope>NUCLEOTIDE SEQUENCE</scope>
</reference>
<dbReference type="Gene3D" id="3.30.700.10">
    <property type="entry name" value="Glycoprotein, Type 4 Pilin"/>
    <property type="match status" value="1"/>
</dbReference>
<evidence type="ECO:0000313" key="1">
    <source>
        <dbReference type="EMBL" id="KKM97447.1"/>
    </source>
</evidence>
<evidence type="ECO:0008006" key="2">
    <source>
        <dbReference type="Google" id="ProtNLM"/>
    </source>
</evidence>